<keyword evidence="6 7" id="KW-0472">Membrane</keyword>
<keyword evidence="5 7" id="KW-1133">Transmembrane helix</keyword>
<proteinExistence type="predicted"/>
<dbReference type="InterPro" id="IPR010656">
    <property type="entry name" value="DctM"/>
</dbReference>
<feature type="transmembrane region" description="Helical" evidence="7">
    <location>
        <begin position="171"/>
        <end position="193"/>
    </location>
</feature>
<evidence type="ECO:0000259" key="8">
    <source>
        <dbReference type="Pfam" id="PF06808"/>
    </source>
</evidence>
<keyword evidence="2" id="KW-1003">Cell membrane</keyword>
<dbReference type="Pfam" id="PF06808">
    <property type="entry name" value="DctM"/>
    <property type="match status" value="1"/>
</dbReference>
<evidence type="ECO:0000313" key="10">
    <source>
        <dbReference type="EMBL" id="MDB2002245.1"/>
    </source>
</evidence>
<sequence>MIMAVLFAVLFGAIFFGIPICFSLAMSSWAALSIFEPNTNMVVLAQRIFTQADNYVFMAVPFFMLAGELMLKGGISKRLVQFVKAALWWLPANLACITTVASMFFGAISGSNPATVSAIGGMMCPELKKDGYPDDVAGAIAAASGTLGVIIPPSIPMVVFGIAASVSVTDLFIGGVVPGILLALILCLTSMWIMRKDKRDKYAVRAEMEAQGITGFKAFKEALGALMMPVIILGGIYGGIFTPTEAGVVSVFYAFIISRYVYKELSWKELGNCIERAGISTGTILIVCACSAPFAWFMTSQGIPGIISTAIISTVESRIMILLAINMILLILGCFLDTSVIILLTTPILLPIANAAGISPLVLGIIMVINTSVGMITPPMAVNLYIASRVSGSRIENICKKIVPFLIVEIIFVILISNFPQIITWLPELIG</sequence>
<protein>
    <submittedName>
        <fullName evidence="11">Sialic acid TRAP transporter permease protein SiaT</fullName>
    </submittedName>
    <submittedName>
        <fullName evidence="9">TRAP transporter large permease</fullName>
    </submittedName>
</protein>
<dbReference type="EMBL" id="JAQLGM010000064">
    <property type="protein sequence ID" value="MDB2002245.1"/>
    <property type="molecule type" value="Genomic_DNA"/>
</dbReference>
<dbReference type="RefSeq" id="WP_009298971.1">
    <property type="nucleotide sequence ID" value="NZ_BAABZD010000001.1"/>
</dbReference>
<name>A0A6N2Y747_CLOSY</name>
<feature type="transmembrane region" description="Helical" evidence="7">
    <location>
        <begin position="222"/>
        <end position="240"/>
    </location>
</feature>
<reference evidence="11" key="1">
    <citation type="submission" date="2019-11" db="EMBL/GenBank/DDBJ databases">
        <authorList>
            <person name="Feng L."/>
        </authorList>
    </citation>
    <scope>NUCLEOTIDE SEQUENCE</scope>
    <source>
        <strain evidence="11">CsymbiosumLFYP84</strain>
    </source>
</reference>
<feature type="transmembrane region" description="Helical" evidence="7">
    <location>
        <begin position="358"/>
        <end position="381"/>
    </location>
</feature>
<feature type="domain" description="TRAP C4-dicarboxylate transport system permease DctM subunit" evidence="8">
    <location>
        <begin position="7"/>
        <end position="422"/>
    </location>
</feature>
<evidence type="ECO:0000256" key="2">
    <source>
        <dbReference type="ARBA" id="ARBA00022475"/>
    </source>
</evidence>
<evidence type="ECO:0000256" key="4">
    <source>
        <dbReference type="ARBA" id="ARBA00022692"/>
    </source>
</evidence>
<dbReference type="GO" id="GO:0022857">
    <property type="term" value="F:transmembrane transporter activity"/>
    <property type="evidence" value="ECO:0007669"/>
    <property type="project" value="TreeGrafter"/>
</dbReference>
<reference evidence="10" key="3">
    <citation type="submission" date="2023-01" db="EMBL/GenBank/DDBJ databases">
        <title>Human gut microbiome strain richness.</title>
        <authorList>
            <person name="Chen-Liaw A."/>
        </authorList>
    </citation>
    <scope>NUCLEOTIDE SEQUENCE</scope>
    <source>
        <strain evidence="10">B1_m1001713B170214d0_201011</strain>
    </source>
</reference>
<gene>
    <name evidence="11" type="primary">siaT_1</name>
    <name evidence="11" type="ORF">CSLFYP84_00009</name>
    <name evidence="9" type="ORF">K5I21_05320</name>
    <name evidence="10" type="ORF">PM006_18770</name>
</gene>
<dbReference type="GO" id="GO:0005886">
    <property type="term" value="C:plasma membrane"/>
    <property type="evidence" value="ECO:0007669"/>
    <property type="project" value="UniProtKB-SubCell"/>
</dbReference>
<dbReference type="Proteomes" id="UP001300871">
    <property type="component" value="Unassembled WGS sequence"/>
</dbReference>
<evidence type="ECO:0000256" key="3">
    <source>
        <dbReference type="ARBA" id="ARBA00022519"/>
    </source>
</evidence>
<dbReference type="EMBL" id="JAINVB010000001">
    <property type="protein sequence ID" value="MCK0085295.1"/>
    <property type="molecule type" value="Genomic_DNA"/>
</dbReference>
<evidence type="ECO:0000256" key="6">
    <source>
        <dbReference type="ARBA" id="ARBA00023136"/>
    </source>
</evidence>
<evidence type="ECO:0000313" key="9">
    <source>
        <dbReference type="EMBL" id="MCK0085295.1"/>
    </source>
</evidence>
<comment type="subcellular location">
    <subcellularLocation>
        <location evidence="1">Cell inner membrane</location>
        <topology evidence="1">Multi-pass membrane protein</topology>
    </subcellularLocation>
</comment>
<dbReference type="PANTHER" id="PTHR33362">
    <property type="entry name" value="SIALIC ACID TRAP TRANSPORTER PERMEASE PROTEIN SIAT-RELATED"/>
    <property type="match status" value="1"/>
</dbReference>
<dbReference type="PIRSF" id="PIRSF006066">
    <property type="entry name" value="HI0050"/>
    <property type="match status" value="1"/>
</dbReference>
<dbReference type="AlphaFoldDB" id="A0A6N2Y747"/>
<evidence type="ECO:0000313" key="11">
    <source>
        <dbReference type="EMBL" id="VYT61418.1"/>
    </source>
</evidence>
<evidence type="ECO:0000256" key="7">
    <source>
        <dbReference type="SAM" id="Phobius"/>
    </source>
</evidence>
<dbReference type="InterPro" id="IPR004681">
    <property type="entry name" value="TRAP_DctM"/>
</dbReference>
<dbReference type="Proteomes" id="UP001203136">
    <property type="component" value="Unassembled WGS sequence"/>
</dbReference>
<feature type="transmembrane region" description="Helical" evidence="7">
    <location>
        <begin position="402"/>
        <end position="423"/>
    </location>
</feature>
<organism evidence="11">
    <name type="scientific">Clostridium symbiosum</name>
    <name type="common">Bacteroides symbiosus</name>
    <dbReference type="NCBI Taxonomy" id="1512"/>
    <lineage>
        <taxon>Bacteria</taxon>
        <taxon>Bacillati</taxon>
        <taxon>Bacillota</taxon>
        <taxon>Clostridia</taxon>
        <taxon>Lachnospirales</taxon>
        <taxon>Lachnospiraceae</taxon>
        <taxon>Otoolea</taxon>
    </lineage>
</organism>
<feature type="transmembrane region" description="Helical" evidence="7">
    <location>
        <begin position="87"/>
        <end position="108"/>
    </location>
</feature>
<feature type="transmembrane region" description="Helical" evidence="7">
    <location>
        <begin position="328"/>
        <end position="352"/>
    </location>
</feature>
<dbReference type="PANTHER" id="PTHR33362:SF5">
    <property type="entry name" value="C4-DICARBOXYLATE TRAP TRANSPORTER LARGE PERMEASE PROTEIN DCTM"/>
    <property type="match status" value="1"/>
</dbReference>
<dbReference type="EMBL" id="CACRUA010000001">
    <property type="protein sequence ID" value="VYT61418.1"/>
    <property type="molecule type" value="Genomic_DNA"/>
</dbReference>
<accession>A0A6N2Y747</accession>
<keyword evidence="3" id="KW-0997">Cell inner membrane</keyword>
<evidence type="ECO:0000256" key="1">
    <source>
        <dbReference type="ARBA" id="ARBA00004429"/>
    </source>
</evidence>
<feature type="transmembrane region" description="Helical" evidence="7">
    <location>
        <begin position="274"/>
        <end position="296"/>
    </location>
</feature>
<dbReference type="GeneID" id="57966971"/>
<evidence type="ECO:0000256" key="5">
    <source>
        <dbReference type="ARBA" id="ARBA00022989"/>
    </source>
</evidence>
<dbReference type="NCBIfam" id="TIGR00786">
    <property type="entry name" value="dctM"/>
    <property type="match status" value="1"/>
</dbReference>
<feature type="transmembrane region" description="Helical" evidence="7">
    <location>
        <begin position="302"/>
        <end position="321"/>
    </location>
</feature>
<reference evidence="9" key="2">
    <citation type="journal article" date="2022" name="Cell Host Microbe">
        <title>Colonization of the live biotherapeutic product VE303 and modulation of the microbiota and metabolites in healthy volunteers.</title>
        <authorList>
            <person name="Dsouza M."/>
            <person name="Menon R."/>
            <person name="Crossette E."/>
            <person name="Bhattarai S.K."/>
            <person name="Schneider J."/>
            <person name="Kim Y.G."/>
            <person name="Reddy S."/>
            <person name="Caballero S."/>
            <person name="Felix C."/>
            <person name="Cornacchione L."/>
            <person name="Hendrickson J."/>
            <person name="Watson A.R."/>
            <person name="Minot S.S."/>
            <person name="Greenfield N."/>
            <person name="Schopf L."/>
            <person name="Szabady R."/>
            <person name="Patarroyo J."/>
            <person name="Smith W."/>
            <person name="Harrison P."/>
            <person name="Kuijper E.J."/>
            <person name="Kelly C.P."/>
            <person name="Olle B."/>
            <person name="Bobilev D."/>
            <person name="Silber J.L."/>
            <person name="Bucci V."/>
            <person name="Roberts B."/>
            <person name="Faith J."/>
            <person name="Norman J.M."/>
        </authorList>
    </citation>
    <scope>NUCLEOTIDE SEQUENCE</scope>
    <source>
        <strain evidence="9">VE303-04</strain>
    </source>
</reference>
<keyword evidence="4 7" id="KW-0812">Transmembrane</keyword>